<name>A0A562MKC6_9SPHI</name>
<dbReference type="EMBL" id="VLKR01000010">
    <property type="protein sequence ID" value="TWI20352.1"/>
    <property type="molecule type" value="Genomic_DNA"/>
</dbReference>
<organism evidence="1 2">
    <name type="scientific">Sphingobacterium siyangense</name>
    <dbReference type="NCBI Taxonomy" id="459529"/>
    <lineage>
        <taxon>Bacteria</taxon>
        <taxon>Pseudomonadati</taxon>
        <taxon>Bacteroidota</taxon>
        <taxon>Sphingobacteriia</taxon>
        <taxon>Sphingobacteriales</taxon>
        <taxon>Sphingobacteriaceae</taxon>
        <taxon>Sphingobacterium</taxon>
    </lineage>
</organism>
<dbReference type="AlphaFoldDB" id="A0A562MKC6"/>
<reference evidence="1 2" key="1">
    <citation type="journal article" date="2015" name="Stand. Genomic Sci.">
        <title>Genomic Encyclopedia of Bacterial and Archaeal Type Strains, Phase III: the genomes of soil and plant-associated and newly described type strains.</title>
        <authorList>
            <person name="Whitman W.B."/>
            <person name="Woyke T."/>
            <person name="Klenk H.P."/>
            <person name="Zhou Y."/>
            <person name="Lilburn T.G."/>
            <person name="Beck B.J."/>
            <person name="De Vos P."/>
            <person name="Vandamme P."/>
            <person name="Eisen J.A."/>
            <person name="Garrity G."/>
            <person name="Hugenholtz P."/>
            <person name="Kyrpides N.C."/>
        </authorList>
    </citation>
    <scope>NUCLEOTIDE SEQUENCE [LARGE SCALE GENOMIC DNA]</scope>
    <source>
        <strain evidence="1 2">CGMCC 1.6855</strain>
    </source>
</reference>
<evidence type="ECO:0000313" key="2">
    <source>
        <dbReference type="Proteomes" id="UP000315908"/>
    </source>
</evidence>
<accession>A0A562MKC6</accession>
<dbReference type="Proteomes" id="UP000315908">
    <property type="component" value="Unassembled WGS sequence"/>
</dbReference>
<comment type="caution">
    <text evidence="1">The sequence shown here is derived from an EMBL/GenBank/DDBJ whole genome shotgun (WGS) entry which is preliminary data.</text>
</comment>
<sequence>MKLNRSNAIGVYIFVKTILMTLEKFKIAIKDKTFRSSVGDFIYRFIPENTLQVNGNMANSVHYSIGGNDDEFIFNHNNLFGSEPYIIEVNTTNTGLFQLTLKTQFTNVLKDIWTQV</sequence>
<protein>
    <submittedName>
        <fullName evidence="1">Uncharacterized protein</fullName>
    </submittedName>
</protein>
<proteinExistence type="predicted"/>
<gene>
    <name evidence="1" type="ORF">IQ31_02307</name>
</gene>
<evidence type="ECO:0000313" key="1">
    <source>
        <dbReference type="EMBL" id="TWI20352.1"/>
    </source>
</evidence>